<dbReference type="EMBL" id="JAVFWL010000003">
    <property type="protein sequence ID" value="KAK6742084.1"/>
    <property type="molecule type" value="Genomic_DNA"/>
</dbReference>
<sequence length="98" mass="10710">MQRLLLLNQESCSVDGIGDAGVCDETALVSEQMENDATDDVLKDLRTVKQQSSRLVIRVIGWIALLALLQARFKIGGICFVVSPGCLLLFNNSVQKLC</sequence>
<comment type="caution">
    <text evidence="1">The sequence shown here is derived from an EMBL/GenBank/DDBJ whole genome shotgun (WGS) entry which is preliminary data.</text>
</comment>
<gene>
    <name evidence="1" type="primary">Necator_chrIII.g10522</name>
    <name evidence="1" type="ORF">RB195_009757</name>
</gene>
<name>A0ABR1CUS8_NECAM</name>
<organism evidence="1 2">
    <name type="scientific">Necator americanus</name>
    <name type="common">Human hookworm</name>
    <dbReference type="NCBI Taxonomy" id="51031"/>
    <lineage>
        <taxon>Eukaryota</taxon>
        <taxon>Metazoa</taxon>
        <taxon>Ecdysozoa</taxon>
        <taxon>Nematoda</taxon>
        <taxon>Chromadorea</taxon>
        <taxon>Rhabditida</taxon>
        <taxon>Rhabditina</taxon>
        <taxon>Rhabditomorpha</taxon>
        <taxon>Strongyloidea</taxon>
        <taxon>Ancylostomatidae</taxon>
        <taxon>Bunostominae</taxon>
        <taxon>Necator</taxon>
    </lineage>
</organism>
<proteinExistence type="predicted"/>
<reference evidence="1 2" key="1">
    <citation type="submission" date="2023-08" db="EMBL/GenBank/DDBJ databases">
        <title>A Necator americanus chromosomal reference genome.</title>
        <authorList>
            <person name="Ilik V."/>
            <person name="Petrzelkova K.J."/>
            <person name="Pardy F."/>
            <person name="Fuh T."/>
            <person name="Niatou-Singa F.S."/>
            <person name="Gouil Q."/>
            <person name="Baker L."/>
            <person name="Ritchie M.E."/>
            <person name="Jex A.R."/>
            <person name="Gazzola D."/>
            <person name="Li H."/>
            <person name="Toshio Fujiwara R."/>
            <person name="Zhan B."/>
            <person name="Aroian R.V."/>
            <person name="Pafco B."/>
            <person name="Schwarz E.M."/>
        </authorList>
    </citation>
    <scope>NUCLEOTIDE SEQUENCE [LARGE SCALE GENOMIC DNA]</scope>
    <source>
        <strain evidence="1 2">Aroian</strain>
        <tissue evidence="1">Whole animal</tissue>
    </source>
</reference>
<dbReference type="Proteomes" id="UP001303046">
    <property type="component" value="Unassembled WGS sequence"/>
</dbReference>
<protein>
    <submittedName>
        <fullName evidence="1">Uncharacterized protein</fullName>
    </submittedName>
</protein>
<evidence type="ECO:0000313" key="2">
    <source>
        <dbReference type="Proteomes" id="UP001303046"/>
    </source>
</evidence>
<accession>A0ABR1CUS8</accession>
<keyword evidence="2" id="KW-1185">Reference proteome</keyword>
<evidence type="ECO:0000313" key="1">
    <source>
        <dbReference type="EMBL" id="KAK6742084.1"/>
    </source>
</evidence>